<proteinExistence type="predicted"/>
<organism evidence="1">
    <name type="scientific">Arion vulgaris</name>
    <dbReference type="NCBI Taxonomy" id="1028688"/>
    <lineage>
        <taxon>Eukaryota</taxon>
        <taxon>Metazoa</taxon>
        <taxon>Spiralia</taxon>
        <taxon>Lophotrochozoa</taxon>
        <taxon>Mollusca</taxon>
        <taxon>Gastropoda</taxon>
        <taxon>Heterobranchia</taxon>
        <taxon>Euthyneura</taxon>
        <taxon>Panpulmonata</taxon>
        <taxon>Eupulmonata</taxon>
        <taxon>Stylommatophora</taxon>
        <taxon>Helicina</taxon>
        <taxon>Arionoidea</taxon>
        <taxon>Arionidae</taxon>
        <taxon>Arion</taxon>
    </lineage>
</organism>
<reference evidence="1" key="1">
    <citation type="submission" date="2014-12" db="EMBL/GenBank/DDBJ databases">
        <title>Insight into the proteome of Arion vulgaris.</title>
        <authorList>
            <person name="Aradska J."/>
            <person name="Bulat T."/>
            <person name="Smidak R."/>
            <person name="Sarate P."/>
            <person name="Gangsoo J."/>
            <person name="Sialana F."/>
            <person name="Bilban M."/>
            <person name="Lubec G."/>
        </authorList>
    </citation>
    <scope>NUCLEOTIDE SEQUENCE</scope>
    <source>
        <tissue evidence="1">Skin</tissue>
    </source>
</reference>
<protein>
    <submittedName>
        <fullName evidence="1">Uncharacterized protein</fullName>
    </submittedName>
</protein>
<sequence>TTKRKLWDRAGQSLVEYKVKVHMVGIDRVHIEELPHSITKQTLRWISQSIRDKRRPNNTCRRELET</sequence>
<name>A0A0B7C1B6_9EUPU</name>
<gene>
    <name evidence="1" type="primary">ORF218657</name>
</gene>
<feature type="non-terminal residue" evidence="1">
    <location>
        <position position="1"/>
    </location>
</feature>
<dbReference type="EMBL" id="HACG01051545">
    <property type="protein sequence ID" value="CEK98416.1"/>
    <property type="molecule type" value="Transcribed_RNA"/>
</dbReference>
<evidence type="ECO:0000313" key="1">
    <source>
        <dbReference type="EMBL" id="CEK98416.1"/>
    </source>
</evidence>
<dbReference type="AlphaFoldDB" id="A0A0B7C1B6"/>
<accession>A0A0B7C1B6</accession>